<dbReference type="AlphaFoldDB" id="A0AA41Z151"/>
<name>A0AA41Z151_9HYPH</name>
<dbReference type="Proteomes" id="UP001165667">
    <property type="component" value="Unassembled WGS sequence"/>
</dbReference>
<proteinExistence type="predicted"/>
<dbReference type="RefSeq" id="WP_282587349.1">
    <property type="nucleotide sequence ID" value="NZ_JAMOIM010000019.1"/>
</dbReference>
<organism evidence="1 2">
    <name type="scientific">Lichenifustis flavocetrariae</name>
    <dbReference type="NCBI Taxonomy" id="2949735"/>
    <lineage>
        <taxon>Bacteria</taxon>
        <taxon>Pseudomonadati</taxon>
        <taxon>Pseudomonadota</taxon>
        <taxon>Alphaproteobacteria</taxon>
        <taxon>Hyphomicrobiales</taxon>
        <taxon>Lichenihabitantaceae</taxon>
        <taxon>Lichenifustis</taxon>
    </lineage>
</organism>
<evidence type="ECO:0000313" key="1">
    <source>
        <dbReference type="EMBL" id="MCW6510935.1"/>
    </source>
</evidence>
<dbReference type="EMBL" id="JAMOIM010000019">
    <property type="protein sequence ID" value="MCW6510935.1"/>
    <property type="molecule type" value="Genomic_DNA"/>
</dbReference>
<reference evidence="1" key="1">
    <citation type="submission" date="2022-05" db="EMBL/GenBank/DDBJ databases">
        <authorList>
            <person name="Pankratov T."/>
        </authorList>
    </citation>
    <scope>NUCLEOTIDE SEQUENCE</scope>
    <source>
        <strain evidence="1">BP6-180914</strain>
    </source>
</reference>
<sequence>MHASMWTYPWDVQDLSADTVMHEFAEAGLDTISLATSYHAGRFLQPRSPVRKSYYPEDGTIYFRPTPSRWADARLQPEVASVVQEGDVLADLIRRRDAGGLRVSAWTVCLHNSRLGLLHPEAVTRNAFGDPNYFNLCPSHPEARAYVRNLVADLSATYKPDVIELESPSFMGFAHGYHHEKDGVGLTAEDDFLLSLCFCPACLARASAAGVDGEKARSTVRRWITDACERPVPAPRWPEFPVNGLDVFRSHPEVEAFVRWRFEPVTTLLRELRDAADPASRLVLIDLKDGWLGGCDIAEAAKALDGVILCAYDMDPATVSRTVSEGRRAVGPDKILGTGFRVFYPEMTSAADLAVRAAAAREAGVDSINFYNYGLIPKRRLEWVSEACRADG</sequence>
<accession>A0AA41Z151</accession>
<comment type="caution">
    <text evidence="1">The sequence shown here is derived from an EMBL/GenBank/DDBJ whole genome shotgun (WGS) entry which is preliminary data.</text>
</comment>
<gene>
    <name evidence="1" type="ORF">M8523_23300</name>
</gene>
<protein>
    <submittedName>
        <fullName evidence="1">Uncharacterized protein</fullName>
    </submittedName>
</protein>
<keyword evidence="2" id="KW-1185">Reference proteome</keyword>
<dbReference type="Gene3D" id="3.20.20.80">
    <property type="entry name" value="Glycosidases"/>
    <property type="match status" value="1"/>
</dbReference>
<evidence type="ECO:0000313" key="2">
    <source>
        <dbReference type="Proteomes" id="UP001165667"/>
    </source>
</evidence>